<accession>A0A1C3NXT7</accession>
<proteinExistence type="predicted"/>
<reference evidence="2" key="1">
    <citation type="submission" date="2016-02" db="EMBL/GenBank/DDBJ databases">
        <authorList>
            <person name="Wibberg D."/>
        </authorList>
    </citation>
    <scope>NUCLEOTIDE SEQUENCE [LARGE SCALE GENOMIC DNA]</scope>
</reference>
<gene>
    <name evidence="1" type="ORF">FDG2_2488</name>
</gene>
<organism evidence="1 2">
    <name type="scientific">Candidatus Protofrankia californiensis</name>
    <dbReference type="NCBI Taxonomy" id="1839754"/>
    <lineage>
        <taxon>Bacteria</taxon>
        <taxon>Bacillati</taxon>
        <taxon>Actinomycetota</taxon>
        <taxon>Actinomycetes</taxon>
        <taxon>Frankiales</taxon>
        <taxon>Frankiaceae</taxon>
        <taxon>Protofrankia</taxon>
    </lineage>
</organism>
<dbReference type="EMBL" id="FLUV01001042">
    <property type="protein sequence ID" value="SBW22341.1"/>
    <property type="molecule type" value="Genomic_DNA"/>
</dbReference>
<keyword evidence="2" id="KW-1185">Reference proteome</keyword>
<evidence type="ECO:0000313" key="1">
    <source>
        <dbReference type="EMBL" id="SBW22341.1"/>
    </source>
</evidence>
<name>A0A1C3NXT7_9ACTN</name>
<sequence length="75" mass="8041">MTGWSPVDESAPALTELVLQLLSERSRLVETGLRAREWARRATDPDAYAEQTCRILLGRDGSSPAGTARPGAMAG</sequence>
<dbReference type="AlphaFoldDB" id="A0A1C3NXT7"/>
<dbReference type="Proteomes" id="UP000199013">
    <property type="component" value="Unassembled WGS sequence"/>
</dbReference>
<protein>
    <submittedName>
        <fullName evidence="1">Uncharacterized protein</fullName>
    </submittedName>
</protein>
<evidence type="ECO:0000313" key="2">
    <source>
        <dbReference type="Proteomes" id="UP000199013"/>
    </source>
</evidence>